<evidence type="ECO:0000313" key="2">
    <source>
        <dbReference type="EMBL" id="KAK8082315.1"/>
    </source>
</evidence>
<keyword evidence="1" id="KW-0812">Transmembrane</keyword>
<keyword evidence="1" id="KW-1133">Transmembrane helix</keyword>
<dbReference type="Proteomes" id="UP001446871">
    <property type="component" value="Unassembled WGS sequence"/>
</dbReference>
<proteinExistence type="predicted"/>
<dbReference type="EMBL" id="JAQQWM010000001">
    <property type="protein sequence ID" value="KAK8082315.1"/>
    <property type="molecule type" value="Genomic_DNA"/>
</dbReference>
<gene>
    <name evidence="2" type="ORF">PG996_001096</name>
</gene>
<name>A0ABR1WFM8_9PEZI</name>
<sequence>MAICYRLQHKTVLVTAAVASAIAITVAVVAGEQMAVSREILYWVVQLYESFGAEQTTIPLICPLAADLVRGDAQCPLFSWYAIHGAIITHPNVSMCRRLSCNPGCTS</sequence>
<comment type="caution">
    <text evidence="2">The sequence shown here is derived from an EMBL/GenBank/DDBJ whole genome shotgun (WGS) entry which is preliminary data.</text>
</comment>
<evidence type="ECO:0000256" key="1">
    <source>
        <dbReference type="SAM" id="Phobius"/>
    </source>
</evidence>
<keyword evidence="3" id="KW-1185">Reference proteome</keyword>
<organism evidence="2 3">
    <name type="scientific">Apiospora saccharicola</name>
    <dbReference type="NCBI Taxonomy" id="335842"/>
    <lineage>
        <taxon>Eukaryota</taxon>
        <taxon>Fungi</taxon>
        <taxon>Dikarya</taxon>
        <taxon>Ascomycota</taxon>
        <taxon>Pezizomycotina</taxon>
        <taxon>Sordariomycetes</taxon>
        <taxon>Xylariomycetidae</taxon>
        <taxon>Amphisphaeriales</taxon>
        <taxon>Apiosporaceae</taxon>
        <taxon>Apiospora</taxon>
    </lineage>
</organism>
<keyword evidence="1" id="KW-0472">Membrane</keyword>
<evidence type="ECO:0000313" key="3">
    <source>
        <dbReference type="Proteomes" id="UP001446871"/>
    </source>
</evidence>
<accession>A0ABR1WFM8</accession>
<reference evidence="2 3" key="1">
    <citation type="submission" date="2023-01" db="EMBL/GenBank/DDBJ databases">
        <title>Analysis of 21 Apiospora genomes using comparative genomics revels a genus with tremendous synthesis potential of carbohydrate active enzymes and secondary metabolites.</title>
        <authorList>
            <person name="Sorensen T."/>
        </authorList>
    </citation>
    <scope>NUCLEOTIDE SEQUENCE [LARGE SCALE GENOMIC DNA]</scope>
    <source>
        <strain evidence="2 3">CBS 83171</strain>
    </source>
</reference>
<protein>
    <submittedName>
        <fullName evidence="2">Uncharacterized protein</fullName>
    </submittedName>
</protein>
<feature type="transmembrane region" description="Helical" evidence="1">
    <location>
        <begin position="12"/>
        <end position="31"/>
    </location>
</feature>